<dbReference type="Proteomes" id="UP001293254">
    <property type="component" value="Unassembled WGS sequence"/>
</dbReference>
<accession>A0AAE1YNC6</accession>
<sequence>MASSSMQPEPQPWASTVVNAANFVPTKLWLRYKSSNYPAWREQMHCILESQGLLGFIDGTNPPPPPIVADATTAVAVKNRDYFRWIRTDAVVKGWILCSLNDDIIDKGMAFRTSRGVWLELENKFGRPHGRRDGEVETEKQEETEGEDVNERYLILYRAALEGNWEAAKQIFDEHPEAMTARIDPSIKVTALQIAVGAGKRAIHFVEKLVAVMPEDSIAAKDKNRYTALSFAAAVGNIEAATILVNRMPDLLYIPDRLGRFPLQTAALHAHRDMLKYLISVTRDDAHHQNPYAASAGLILLIFVIDAEFLDIALYLVEKYPDLARLKLPDNASALKKITSKKSVFVSEGRFNFWERCISSCEYCLN</sequence>
<comment type="caution">
    <text evidence="1">The sequence shown here is derived from an EMBL/GenBank/DDBJ whole genome shotgun (WGS) entry which is preliminary data.</text>
</comment>
<protein>
    <submittedName>
        <fullName evidence="1">Uncharacterized protein</fullName>
    </submittedName>
</protein>
<dbReference type="EMBL" id="JACGWO010000003">
    <property type="protein sequence ID" value="KAK4432808.1"/>
    <property type="molecule type" value="Genomic_DNA"/>
</dbReference>
<organism evidence="1 2">
    <name type="scientific">Sesamum alatum</name>
    <dbReference type="NCBI Taxonomy" id="300844"/>
    <lineage>
        <taxon>Eukaryota</taxon>
        <taxon>Viridiplantae</taxon>
        <taxon>Streptophyta</taxon>
        <taxon>Embryophyta</taxon>
        <taxon>Tracheophyta</taxon>
        <taxon>Spermatophyta</taxon>
        <taxon>Magnoliopsida</taxon>
        <taxon>eudicotyledons</taxon>
        <taxon>Gunneridae</taxon>
        <taxon>Pentapetalae</taxon>
        <taxon>asterids</taxon>
        <taxon>lamiids</taxon>
        <taxon>Lamiales</taxon>
        <taxon>Pedaliaceae</taxon>
        <taxon>Sesamum</taxon>
    </lineage>
</organism>
<evidence type="ECO:0000313" key="2">
    <source>
        <dbReference type="Proteomes" id="UP001293254"/>
    </source>
</evidence>
<proteinExistence type="predicted"/>
<dbReference type="PANTHER" id="PTHR47303:SF1">
    <property type="entry name" value="NF-KAPPA-B INHIBITOR BETA"/>
    <property type="match status" value="1"/>
</dbReference>
<dbReference type="Gene3D" id="1.25.40.20">
    <property type="entry name" value="Ankyrin repeat-containing domain"/>
    <property type="match status" value="1"/>
</dbReference>
<dbReference type="SUPFAM" id="SSF48403">
    <property type="entry name" value="Ankyrin repeat"/>
    <property type="match status" value="1"/>
</dbReference>
<name>A0AAE1YNC6_9LAMI</name>
<reference evidence="1" key="1">
    <citation type="submission" date="2020-06" db="EMBL/GenBank/DDBJ databases">
        <authorList>
            <person name="Li T."/>
            <person name="Hu X."/>
            <person name="Zhang T."/>
            <person name="Song X."/>
            <person name="Zhang H."/>
            <person name="Dai N."/>
            <person name="Sheng W."/>
            <person name="Hou X."/>
            <person name="Wei L."/>
        </authorList>
    </citation>
    <scope>NUCLEOTIDE SEQUENCE</scope>
    <source>
        <strain evidence="1">3651</strain>
        <tissue evidence="1">Leaf</tissue>
    </source>
</reference>
<dbReference type="AlphaFoldDB" id="A0AAE1YNC6"/>
<dbReference type="InterPro" id="IPR036770">
    <property type="entry name" value="Ankyrin_rpt-contain_sf"/>
</dbReference>
<keyword evidence="2" id="KW-1185">Reference proteome</keyword>
<dbReference type="PANTHER" id="PTHR47303">
    <property type="match status" value="1"/>
</dbReference>
<evidence type="ECO:0000313" key="1">
    <source>
        <dbReference type="EMBL" id="KAK4432808.1"/>
    </source>
</evidence>
<gene>
    <name evidence="1" type="ORF">Salat_1043000</name>
</gene>
<reference evidence="1" key="2">
    <citation type="journal article" date="2024" name="Plant">
        <title>Genomic evolution and insights into agronomic trait innovations of Sesamum species.</title>
        <authorList>
            <person name="Miao H."/>
            <person name="Wang L."/>
            <person name="Qu L."/>
            <person name="Liu H."/>
            <person name="Sun Y."/>
            <person name="Le M."/>
            <person name="Wang Q."/>
            <person name="Wei S."/>
            <person name="Zheng Y."/>
            <person name="Lin W."/>
            <person name="Duan Y."/>
            <person name="Cao H."/>
            <person name="Xiong S."/>
            <person name="Wang X."/>
            <person name="Wei L."/>
            <person name="Li C."/>
            <person name="Ma Q."/>
            <person name="Ju M."/>
            <person name="Zhao R."/>
            <person name="Li G."/>
            <person name="Mu C."/>
            <person name="Tian Q."/>
            <person name="Mei H."/>
            <person name="Zhang T."/>
            <person name="Gao T."/>
            <person name="Zhang H."/>
        </authorList>
    </citation>
    <scope>NUCLEOTIDE SEQUENCE</scope>
    <source>
        <strain evidence="1">3651</strain>
    </source>
</reference>